<accession>A0ABS5ADJ2</accession>
<protein>
    <submittedName>
        <fullName evidence="2">NBD/HSP70 family sugar kinase</fullName>
    </submittedName>
</protein>
<dbReference type="Gene3D" id="3.30.420.40">
    <property type="match status" value="2"/>
</dbReference>
<keyword evidence="3" id="KW-1185">Reference proteome</keyword>
<dbReference type="InterPro" id="IPR036388">
    <property type="entry name" value="WH-like_DNA-bd_sf"/>
</dbReference>
<keyword evidence="2" id="KW-0418">Kinase</keyword>
<dbReference type="InterPro" id="IPR049874">
    <property type="entry name" value="ROK_cs"/>
</dbReference>
<evidence type="ECO:0000256" key="1">
    <source>
        <dbReference type="ARBA" id="ARBA00006479"/>
    </source>
</evidence>
<dbReference type="Proteomes" id="UP001519363">
    <property type="component" value="Unassembled WGS sequence"/>
</dbReference>
<dbReference type="PANTHER" id="PTHR18964:SF149">
    <property type="entry name" value="BIFUNCTIONAL UDP-N-ACETYLGLUCOSAMINE 2-EPIMERASE_N-ACETYLMANNOSAMINE KINASE"/>
    <property type="match status" value="1"/>
</dbReference>
<comment type="caution">
    <text evidence="2">The sequence shown here is derived from an EMBL/GenBank/DDBJ whole genome shotgun (WGS) entry which is preliminary data.</text>
</comment>
<gene>
    <name evidence="2" type="ORF">JOF53_003525</name>
</gene>
<evidence type="ECO:0000313" key="2">
    <source>
        <dbReference type="EMBL" id="MBP2474653.1"/>
    </source>
</evidence>
<dbReference type="PANTHER" id="PTHR18964">
    <property type="entry name" value="ROK (REPRESSOR, ORF, KINASE) FAMILY"/>
    <property type="match status" value="1"/>
</dbReference>
<dbReference type="SUPFAM" id="SSF53067">
    <property type="entry name" value="Actin-like ATPase domain"/>
    <property type="match status" value="1"/>
</dbReference>
<dbReference type="GO" id="GO:0016301">
    <property type="term" value="F:kinase activity"/>
    <property type="evidence" value="ECO:0007669"/>
    <property type="project" value="UniProtKB-KW"/>
</dbReference>
<evidence type="ECO:0000313" key="3">
    <source>
        <dbReference type="Proteomes" id="UP001519363"/>
    </source>
</evidence>
<organism evidence="2 3">
    <name type="scientific">Crossiella equi</name>
    <dbReference type="NCBI Taxonomy" id="130796"/>
    <lineage>
        <taxon>Bacteria</taxon>
        <taxon>Bacillati</taxon>
        <taxon>Actinomycetota</taxon>
        <taxon>Actinomycetes</taxon>
        <taxon>Pseudonocardiales</taxon>
        <taxon>Pseudonocardiaceae</taxon>
        <taxon>Crossiella</taxon>
    </lineage>
</organism>
<dbReference type="PROSITE" id="PS01125">
    <property type="entry name" value="ROK"/>
    <property type="match status" value="1"/>
</dbReference>
<comment type="similarity">
    <text evidence="1">Belongs to the ROK (NagC/XylR) family.</text>
</comment>
<dbReference type="InterPro" id="IPR036390">
    <property type="entry name" value="WH_DNA-bd_sf"/>
</dbReference>
<dbReference type="RefSeq" id="WP_086782961.1">
    <property type="nucleotide sequence ID" value="NZ_JAGIOO010000001.1"/>
</dbReference>
<dbReference type="Gene3D" id="1.10.10.10">
    <property type="entry name" value="Winged helix-like DNA-binding domain superfamily/Winged helix DNA-binding domain"/>
    <property type="match status" value="1"/>
</dbReference>
<dbReference type="CDD" id="cd24073">
    <property type="entry name" value="ASKHA_ATPase_ROK_CYANR"/>
    <property type="match status" value="1"/>
</dbReference>
<reference evidence="2 3" key="1">
    <citation type="submission" date="2021-03" db="EMBL/GenBank/DDBJ databases">
        <title>Sequencing the genomes of 1000 actinobacteria strains.</title>
        <authorList>
            <person name="Klenk H.-P."/>
        </authorList>
    </citation>
    <scope>NUCLEOTIDE SEQUENCE [LARGE SCALE GENOMIC DNA]</scope>
    <source>
        <strain evidence="2 3">DSM 44580</strain>
    </source>
</reference>
<keyword evidence="2" id="KW-0808">Transferase</keyword>
<dbReference type="Pfam" id="PF00480">
    <property type="entry name" value="ROK"/>
    <property type="match status" value="1"/>
</dbReference>
<sequence>MRDNSPQSTPAGALVFTTVLTRGPLSRVEIGELTGLSSATVTKATRPFLDNGYLVEEAAEGPAGRGRPRSPLAIRADREFFLGVKVTAAELIAVLTDLRAGVCDTRRVPLASCSPHDVVAAVTALVDELLADPGRRARTRTLGLSVSGDINRAAGVVRSSPFLGWADVPLAELVRAGTGLSVLVENDVKALTAAERWFGSGLGASSFALVTVGTGVGCGLVVNGALVAGSHGVAGELGHVPVVADGPRCPCGRTGCVEAVASERAILARAREVGGPDLTLQEAVLAARSGDEPLRAVFAEAGRAIGLGLAALANLVGPERVVVTGEGLAAYDLIGESLRGTFEAHAFGAAARCAVELRALSFEDWARGAAVVGIEALLQPTVL</sequence>
<proteinExistence type="inferred from homology"/>
<dbReference type="SUPFAM" id="SSF46785">
    <property type="entry name" value="Winged helix' DNA-binding domain"/>
    <property type="match status" value="1"/>
</dbReference>
<dbReference type="EMBL" id="JAGIOO010000001">
    <property type="protein sequence ID" value="MBP2474653.1"/>
    <property type="molecule type" value="Genomic_DNA"/>
</dbReference>
<dbReference type="InterPro" id="IPR043129">
    <property type="entry name" value="ATPase_NBD"/>
</dbReference>
<name>A0ABS5ADJ2_9PSEU</name>
<dbReference type="InterPro" id="IPR000600">
    <property type="entry name" value="ROK"/>
</dbReference>